<evidence type="ECO:0000313" key="1">
    <source>
        <dbReference type="EMBL" id="RZQ61209.1"/>
    </source>
</evidence>
<dbReference type="AlphaFoldDB" id="A0A4Q7J2Q3"/>
<reference evidence="1 2" key="1">
    <citation type="submission" date="2019-02" db="EMBL/GenBank/DDBJ databases">
        <title>Draft genome sequence of Amycolatopsis sp. 8-3EHSu isolated from roots of Suaeda maritima.</title>
        <authorList>
            <person name="Duangmal K."/>
            <person name="Chantavorakit T."/>
        </authorList>
    </citation>
    <scope>NUCLEOTIDE SEQUENCE [LARGE SCALE GENOMIC DNA]</scope>
    <source>
        <strain evidence="1 2">8-3EHSu</strain>
    </source>
</reference>
<dbReference type="Proteomes" id="UP000292003">
    <property type="component" value="Unassembled WGS sequence"/>
</dbReference>
<proteinExistence type="predicted"/>
<comment type="caution">
    <text evidence="1">The sequence shown here is derived from an EMBL/GenBank/DDBJ whole genome shotgun (WGS) entry which is preliminary data.</text>
</comment>
<name>A0A4Q7J2Q3_9PSEU</name>
<gene>
    <name evidence="1" type="ORF">EWH70_25380</name>
</gene>
<protein>
    <submittedName>
        <fullName evidence="1">Uncharacterized protein</fullName>
    </submittedName>
</protein>
<accession>A0A4Q7J2Q3</accession>
<dbReference type="RefSeq" id="WP_130478023.1">
    <property type="nucleotide sequence ID" value="NZ_SFCC01000013.1"/>
</dbReference>
<dbReference type="EMBL" id="SFCC01000013">
    <property type="protein sequence ID" value="RZQ61209.1"/>
    <property type="molecule type" value="Genomic_DNA"/>
</dbReference>
<sequence length="622" mass="68888">MTSKPDDALGEVQWGDLKPFMSVIVLQCAGNPTHAFGALVRLLKKPGRARQGANVWTVAESELTAASNGVIPGLGDLESLQVDQLFGCVKRQQGRPGWALATSDYVNVSHELTVALRREELIAVRAERNVLDRLQRQLDTVPRPPLRRLGSSILEEAFMQGAAKNIWMRSIQRRSALRPASKAVGGDDVGVALDPVEDGFFAWDAARCAMPDDPEIVYLKGKIGVTISNSQIWFKDSPDFQTYVLTMGEILDIIAEVNKKPTGFSAFPVTAREVFDLTGVSEAYEVIPVDLEALPESLRGGEELENAATLLQDSFLNVQEGAKGTKFKLDVGTNGVVGGQLAASLNRLDDRFELDVGFDRSAREPLPSAREICTALNNGQLLEVYFASGHKYSSGRLWKQDFTPTPFPGWAWEDFTGFDITKEKPERSQSTGTIHDGIAKPGDDSLFAWVVDYCNEGWLICDDSSGEAADFFHIDHENLLRVFHVKASTNKSDHRGVKVTDYDVVLGQAQKNMLYLDKERLAHRLASTKLAEPACWLDGERIKDRRRSFLDKLKATRSKGVTEVVVVQPNMRRELYFKLSQDIDNGLVSQDTLRLQLLEMQLKMARIAAVKYVTDLTVIGSG</sequence>
<evidence type="ECO:0000313" key="2">
    <source>
        <dbReference type="Proteomes" id="UP000292003"/>
    </source>
</evidence>
<keyword evidence="2" id="KW-1185">Reference proteome</keyword>
<organism evidence="1 2">
    <name type="scientific">Amycolatopsis suaedae</name>
    <dbReference type="NCBI Taxonomy" id="2510978"/>
    <lineage>
        <taxon>Bacteria</taxon>
        <taxon>Bacillati</taxon>
        <taxon>Actinomycetota</taxon>
        <taxon>Actinomycetes</taxon>
        <taxon>Pseudonocardiales</taxon>
        <taxon>Pseudonocardiaceae</taxon>
        <taxon>Amycolatopsis</taxon>
    </lineage>
</organism>
<dbReference type="OrthoDB" id="9148897at2"/>